<dbReference type="Proteomes" id="UP000077266">
    <property type="component" value="Unassembled WGS sequence"/>
</dbReference>
<dbReference type="OrthoDB" id="5598737at2759"/>
<evidence type="ECO:0000313" key="3">
    <source>
        <dbReference type="EMBL" id="KZV93940.1"/>
    </source>
</evidence>
<name>A0A165IVN4_EXIGL</name>
<dbReference type="EMBL" id="KV425981">
    <property type="protein sequence ID" value="KZV93940.1"/>
    <property type="molecule type" value="Genomic_DNA"/>
</dbReference>
<protein>
    <recommendedName>
        <fullName evidence="2">HMG domain-containing protein</fullName>
    </recommendedName>
</protein>
<dbReference type="InterPro" id="IPR040648">
    <property type="entry name" value="HMGXB3_CxC4"/>
</dbReference>
<dbReference type="Pfam" id="PF18717">
    <property type="entry name" value="CxC4"/>
    <property type="match status" value="1"/>
</dbReference>
<proteinExistence type="predicted"/>
<organism evidence="3 4">
    <name type="scientific">Exidia glandulosa HHB12029</name>
    <dbReference type="NCBI Taxonomy" id="1314781"/>
    <lineage>
        <taxon>Eukaryota</taxon>
        <taxon>Fungi</taxon>
        <taxon>Dikarya</taxon>
        <taxon>Basidiomycota</taxon>
        <taxon>Agaricomycotina</taxon>
        <taxon>Agaricomycetes</taxon>
        <taxon>Auriculariales</taxon>
        <taxon>Exidiaceae</taxon>
        <taxon>Exidia</taxon>
    </lineage>
</organism>
<reference evidence="3 4" key="1">
    <citation type="journal article" date="2016" name="Mol. Biol. Evol.">
        <title>Comparative Genomics of Early-Diverging Mushroom-Forming Fungi Provides Insights into the Origins of Lignocellulose Decay Capabilities.</title>
        <authorList>
            <person name="Nagy L.G."/>
            <person name="Riley R."/>
            <person name="Tritt A."/>
            <person name="Adam C."/>
            <person name="Daum C."/>
            <person name="Floudas D."/>
            <person name="Sun H."/>
            <person name="Yadav J.S."/>
            <person name="Pangilinan J."/>
            <person name="Larsson K.H."/>
            <person name="Matsuura K."/>
            <person name="Barry K."/>
            <person name="Labutti K."/>
            <person name="Kuo R."/>
            <person name="Ohm R.A."/>
            <person name="Bhattacharya S.S."/>
            <person name="Shirouzu T."/>
            <person name="Yoshinaga Y."/>
            <person name="Martin F.M."/>
            <person name="Grigoriev I.V."/>
            <person name="Hibbett D.S."/>
        </authorList>
    </citation>
    <scope>NUCLEOTIDE SEQUENCE [LARGE SCALE GENOMIC DNA]</scope>
    <source>
        <strain evidence="3 4">HHB12029</strain>
    </source>
</reference>
<evidence type="ECO:0000259" key="2">
    <source>
        <dbReference type="Pfam" id="PF18717"/>
    </source>
</evidence>
<gene>
    <name evidence="3" type="ORF">EXIGLDRAFT_786903</name>
</gene>
<feature type="region of interest" description="Disordered" evidence="1">
    <location>
        <begin position="322"/>
        <end position="344"/>
    </location>
</feature>
<dbReference type="InParanoid" id="A0A165IVN4"/>
<feature type="domain" description="HMG" evidence="2">
    <location>
        <begin position="159"/>
        <end position="282"/>
    </location>
</feature>
<feature type="non-terminal residue" evidence="3">
    <location>
        <position position="1"/>
    </location>
</feature>
<accession>A0A165IVN4</accession>
<sequence length="461" mass="51022">LESTLFSPSLDPTCVAFSHEPDEKDNDSHKKFTTLFSVSARVSGPSGPRILVQHSGHCVTGGIWTCRKCLHNSNCKHVEAARTKLRQMEILPDTLAEDDEEPKNTYQAPTDYADIMAEKQKLDERSISRLPIGPPAWARTGVADDATSGPYSYVRPLPRHFRLDHATAYCRCGADIDSDVDNTTLSCKVFDVGGAFEAQIDVRPCATCKRNAGPDLGNLGVFNLNNTTLVTHALFNKYDASFLNSETTFHAFYTATQAEYATYMSELPFMGDDLFRTAYFSFVQLQSCGDSFRCDKCGDHPDVVIADGVTVAFQRRKRTSKLRPPNYVTSSSPRHNKVKPPKVGQGLQLVQDRDLRLKALGMITWRLRGGSSNGEAQDMTVDADQLPAKGRKKTKKKSTAAYDDDALQDIAERLGEVNTTLGELFTAYVIPAAPDGLSHSIENWLELLLQVCRMEVCATIY</sequence>
<evidence type="ECO:0000256" key="1">
    <source>
        <dbReference type="SAM" id="MobiDB-lite"/>
    </source>
</evidence>
<evidence type="ECO:0000313" key="4">
    <source>
        <dbReference type="Proteomes" id="UP000077266"/>
    </source>
</evidence>
<keyword evidence="4" id="KW-1185">Reference proteome</keyword>
<dbReference type="AlphaFoldDB" id="A0A165IVN4"/>